<comment type="caution">
    <text evidence="2">The sequence shown here is derived from an EMBL/GenBank/DDBJ whole genome shotgun (WGS) entry which is preliminary data.</text>
</comment>
<protein>
    <submittedName>
        <fullName evidence="2">Uroporphyrinogen decarboxylase</fullName>
    </submittedName>
</protein>
<name>A0A9D1CLF1_9FIRM</name>
<dbReference type="InterPro" id="IPR052024">
    <property type="entry name" value="Methanogen_methyltrans"/>
</dbReference>
<reference evidence="2" key="1">
    <citation type="submission" date="2020-10" db="EMBL/GenBank/DDBJ databases">
        <authorList>
            <person name="Gilroy R."/>
        </authorList>
    </citation>
    <scope>NUCLEOTIDE SEQUENCE</scope>
    <source>
        <strain evidence="2">13361</strain>
    </source>
</reference>
<proteinExistence type="predicted"/>
<dbReference type="PANTHER" id="PTHR47099:SF1">
    <property type="entry name" value="METHYLCOBAMIDE:COM METHYLTRANSFERASE MTBA"/>
    <property type="match status" value="1"/>
</dbReference>
<dbReference type="SUPFAM" id="SSF51726">
    <property type="entry name" value="UROD/MetE-like"/>
    <property type="match status" value="1"/>
</dbReference>
<reference evidence="2" key="2">
    <citation type="journal article" date="2021" name="PeerJ">
        <title>Extensive microbial diversity within the chicken gut microbiome revealed by metagenomics and culture.</title>
        <authorList>
            <person name="Gilroy R."/>
            <person name="Ravi A."/>
            <person name="Getino M."/>
            <person name="Pursley I."/>
            <person name="Horton D.L."/>
            <person name="Alikhan N.F."/>
            <person name="Baker D."/>
            <person name="Gharbi K."/>
            <person name="Hall N."/>
            <person name="Watson M."/>
            <person name="Adriaenssens E.M."/>
            <person name="Foster-Nyarko E."/>
            <person name="Jarju S."/>
            <person name="Secka A."/>
            <person name="Antonio M."/>
            <person name="Oren A."/>
            <person name="Chaudhuri R.R."/>
            <person name="La Ragione R."/>
            <person name="Hildebrand F."/>
            <person name="Pallen M.J."/>
        </authorList>
    </citation>
    <scope>NUCLEOTIDE SEQUENCE</scope>
    <source>
        <strain evidence="2">13361</strain>
    </source>
</reference>
<dbReference type="Pfam" id="PF01208">
    <property type="entry name" value="URO-D"/>
    <property type="match status" value="1"/>
</dbReference>
<accession>A0A9D1CLF1</accession>
<dbReference type="Proteomes" id="UP000886796">
    <property type="component" value="Unassembled WGS sequence"/>
</dbReference>
<dbReference type="AlphaFoldDB" id="A0A9D1CLF1"/>
<dbReference type="InterPro" id="IPR038071">
    <property type="entry name" value="UROD/MetE-like_sf"/>
</dbReference>
<feature type="domain" description="Uroporphyrinogen decarboxylase (URO-D)" evidence="1">
    <location>
        <begin position="2"/>
        <end position="328"/>
    </location>
</feature>
<dbReference type="Gene3D" id="3.20.20.210">
    <property type="match status" value="1"/>
</dbReference>
<organism evidence="2 3">
    <name type="scientific">Candidatus Faecousia excrementigallinarum</name>
    <dbReference type="NCBI Taxonomy" id="2840806"/>
    <lineage>
        <taxon>Bacteria</taxon>
        <taxon>Bacillati</taxon>
        <taxon>Bacillota</taxon>
        <taxon>Clostridia</taxon>
        <taxon>Eubacteriales</taxon>
        <taxon>Oscillospiraceae</taxon>
        <taxon>Faecousia</taxon>
    </lineage>
</organism>
<dbReference type="Gene3D" id="3.40.30.10">
    <property type="entry name" value="Glutaredoxin"/>
    <property type="match status" value="1"/>
</dbReference>
<dbReference type="InterPro" id="IPR000257">
    <property type="entry name" value="Uroporphyrinogen_deCOase"/>
</dbReference>
<gene>
    <name evidence="2" type="ORF">IAB74_02060</name>
</gene>
<evidence type="ECO:0000259" key="1">
    <source>
        <dbReference type="Pfam" id="PF01208"/>
    </source>
</evidence>
<evidence type="ECO:0000313" key="3">
    <source>
        <dbReference type="Proteomes" id="UP000886796"/>
    </source>
</evidence>
<dbReference type="GO" id="GO:0006779">
    <property type="term" value="P:porphyrin-containing compound biosynthetic process"/>
    <property type="evidence" value="ECO:0007669"/>
    <property type="project" value="InterPro"/>
</dbReference>
<dbReference type="EMBL" id="DVFK01000024">
    <property type="protein sequence ID" value="HIQ67280.1"/>
    <property type="molecule type" value="Genomic_DNA"/>
</dbReference>
<evidence type="ECO:0000313" key="2">
    <source>
        <dbReference type="EMBL" id="HIQ67280.1"/>
    </source>
</evidence>
<dbReference type="PANTHER" id="PTHR47099">
    <property type="entry name" value="METHYLCOBAMIDE:COM METHYLTRANSFERASE MTBA"/>
    <property type="match status" value="1"/>
</dbReference>
<dbReference type="GO" id="GO:0004853">
    <property type="term" value="F:uroporphyrinogen decarboxylase activity"/>
    <property type="evidence" value="ECO:0007669"/>
    <property type="project" value="InterPro"/>
</dbReference>
<sequence length="459" mass="50810">MKDLLIRSLHHEKVERAPWVPFAGVHAAYLKGYTATEMLTDADKAVESLLEVNRLYKPDGQPVIFDLQIEAECLGCDLTWADDCPPSVSSHPLDGSDEEPAEVPCDCKIPQKTSGRIPYVLEVMHRMKEAVGDTTALYGLICGPFTLASHLRGNNLFTDMYDFEDEVADLFTFCKKVCIRMADYYMEAGMDVIAMVDPLISQISTDHFQQFMAEPYTEIFDHIRKAGGLSSFFVCGDATRNIEAMCQTNPDSISVDENVNLLAAKEITDRYNITLGGNIPLTSIMLLGNQQDNMKFAVDLLDSVRDKTNFILAPGCDMPYAVPVENCIGVAQAALETDAVREMVKNYQTAQVDTSNVVLPDYASLKKPLVEVCTLDSAQCAACGYMMGAANEAKATFGDAIDMVEYKYIYKENVARFVKMGVPNLPSLYIDGELKYRSIIPSKSELEAAIREALAKYQA</sequence>